<reference evidence="2" key="1">
    <citation type="submission" date="2016-10" db="EMBL/GenBank/DDBJ databases">
        <authorList>
            <person name="Varghese N."/>
            <person name="Submissions S."/>
        </authorList>
    </citation>
    <scope>NUCLEOTIDE SEQUENCE [LARGE SCALE GENOMIC DNA]</scope>
    <source>
        <strain evidence="2">S9</strain>
    </source>
</reference>
<organism evidence="1 2">
    <name type="scientific">Salipaludibacillus aurantiacus</name>
    <dbReference type="NCBI Taxonomy" id="1601833"/>
    <lineage>
        <taxon>Bacteria</taxon>
        <taxon>Bacillati</taxon>
        <taxon>Bacillota</taxon>
        <taxon>Bacilli</taxon>
        <taxon>Bacillales</taxon>
        <taxon>Bacillaceae</taxon>
    </lineage>
</organism>
<dbReference type="Proteomes" id="UP000198571">
    <property type="component" value="Unassembled WGS sequence"/>
</dbReference>
<dbReference type="AlphaFoldDB" id="A0A1H9U0C9"/>
<dbReference type="RefSeq" id="WP_093050908.1">
    <property type="nucleotide sequence ID" value="NZ_FOGT01000006.1"/>
</dbReference>
<evidence type="ECO:0000313" key="2">
    <source>
        <dbReference type="Proteomes" id="UP000198571"/>
    </source>
</evidence>
<name>A0A1H9U0C9_9BACI</name>
<keyword evidence="2" id="KW-1185">Reference proteome</keyword>
<protein>
    <submittedName>
        <fullName evidence="1">Uncharacterized protein</fullName>
    </submittedName>
</protein>
<dbReference type="STRING" id="1601833.SAMN05518684_106190"/>
<accession>A0A1H9U0C9</accession>
<sequence>MGDNISVDLLRFNGQIGPQYYDKEERKMKPLTLDVIQGTKKYDEFLQFLTEEGDDWRVGE</sequence>
<gene>
    <name evidence="1" type="ORF">SAMN05518684_106190</name>
</gene>
<evidence type="ECO:0000313" key="1">
    <source>
        <dbReference type="EMBL" id="SES02523.1"/>
    </source>
</evidence>
<dbReference type="EMBL" id="FOGT01000006">
    <property type="protein sequence ID" value="SES02523.1"/>
    <property type="molecule type" value="Genomic_DNA"/>
</dbReference>
<proteinExistence type="predicted"/>